<reference evidence="3 4" key="1">
    <citation type="submission" date="2020-02" db="EMBL/GenBank/DDBJ databases">
        <authorList>
            <person name="Ma Q."/>
            <person name="Huang Y."/>
            <person name="Song X."/>
            <person name="Pei D."/>
        </authorList>
    </citation>
    <scope>NUCLEOTIDE SEQUENCE [LARGE SCALE GENOMIC DNA]</scope>
    <source>
        <strain evidence="3">Sxm20200214</strain>
        <tissue evidence="3">Leaf</tissue>
    </source>
</reference>
<proteinExistence type="predicted"/>
<dbReference type="InterPro" id="IPR011692">
    <property type="entry name" value="Stress_up-reg_Nod19"/>
</dbReference>
<dbReference type="PANTHER" id="PTHR33390">
    <property type="entry name" value="STRESS UP-REGULATED NOD 19 PROTEIN"/>
    <property type="match status" value="1"/>
</dbReference>
<evidence type="ECO:0000256" key="2">
    <source>
        <dbReference type="SAM" id="SignalP"/>
    </source>
</evidence>
<feature type="signal peptide" evidence="2">
    <location>
        <begin position="1"/>
        <end position="33"/>
    </location>
</feature>
<gene>
    <name evidence="3" type="ORF">Bca52824_009603</name>
</gene>
<keyword evidence="1" id="KW-1133">Transmembrane helix</keyword>
<keyword evidence="1" id="KW-0812">Transmembrane</keyword>
<protein>
    <recommendedName>
        <fullName evidence="5">MtN19-like protein</fullName>
    </recommendedName>
</protein>
<feature type="transmembrane region" description="Helical" evidence="1">
    <location>
        <begin position="447"/>
        <end position="468"/>
    </location>
</feature>
<keyword evidence="2" id="KW-0732">Signal</keyword>
<dbReference type="Pfam" id="PF07712">
    <property type="entry name" value="SURNod19"/>
    <property type="match status" value="2"/>
</dbReference>
<name>A0A8X8B998_BRACI</name>
<evidence type="ECO:0000313" key="4">
    <source>
        <dbReference type="Proteomes" id="UP000886595"/>
    </source>
</evidence>
<organism evidence="3 4">
    <name type="scientific">Brassica carinata</name>
    <name type="common">Ethiopian mustard</name>
    <name type="synonym">Abyssinian cabbage</name>
    <dbReference type="NCBI Taxonomy" id="52824"/>
    <lineage>
        <taxon>Eukaryota</taxon>
        <taxon>Viridiplantae</taxon>
        <taxon>Streptophyta</taxon>
        <taxon>Embryophyta</taxon>
        <taxon>Tracheophyta</taxon>
        <taxon>Spermatophyta</taxon>
        <taxon>Magnoliopsida</taxon>
        <taxon>eudicotyledons</taxon>
        <taxon>Gunneridae</taxon>
        <taxon>Pentapetalae</taxon>
        <taxon>rosids</taxon>
        <taxon>malvids</taxon>
        <taxon>Brassicales</taxon>
        <taxon>Brassicaceae</taxon>
        <taxon>Brassiceae</taxon>
        <taxon>Brassica</taxon>
    </lineage>
</organism>
<dbReference type="Proteomes" id="UP000886595">
    <property type="component" value="Unassembled WGS sequence"/>
</dbReference>
<dbReference type="OrthoDB" id="1923469at2759"/>
<feature type="transmembrane region" description="Helical" evidence="1">
    <location>
        <begin position="822"/>
        <end position="840"/>
    </location>
</feature>
<keyword evidence="4" id="KW-1185">Reference proteome</keyword>
<feature type="chain" id="PRO_5036477900" description="MtN19-like protein" evidence="2">
    <location>
        <begin position="34"/>
        <end position="895"/>
    </location>
</feature>
<accession>A0A8X8B998</accession>
<dbReference type="AlphaFoldDB" id="A0A8X8B998"/>
<evidence type="ECO:0000313" key="3">
    <source>
        <dbReference type="EMBL" id="KAG2326875.1"/>
    </source>
</evidence>
<feature type="transmembrane region" description="Helical" evidence="1">
    <location>
        <begin position="860"/>
        <end position="881"/>
    </location>
</feature>
<sequence>MTQEKTMTRCRGRSLISSLLLLLVAFTISPSHGFLKTEKKIKSATFLSPKLVMNPGSVANPFLFDIDFPRGHIGVKGFDAEVVDQDGNPVPLHQTYLHHWLVQPYYVRKGFNLSHQDMPRSHGFSRQDKERHLGSRPDYILVKNGGLCRNTVRHFFGLGSETRKTSTRVPDPYAIEIDNPEERPEGYEFKWLLNIHAIDTRGVVDKSGCTECRCDLYNVTVDEYGRAIKPDYKGGLYCCFDKTQCRVRNGFDNVEGKTRTLFLKYTVRWVDWDSSVLVPAKVYILDVTDSWERSEGSTGDSQEHFCHVEYEVKPCKTNGDGCVDVKKKSLMMPFSGYIVYGVAHQHAGGIGAALYREDGEGICTSMAKYGNGDEPGNEAGYIVGMSSCYPEQPLEVTSGETLTLEFNYTSVVGHTGVMGLFYILVAQQLPEPESSLPALFQAHEKSVSFLTFLAATVVVAVVVLIAAVGRNGSLSPEITDHVLTSFGRVNHITKPRLSQDREEDKVCVFLITKTSDESRIGREPFPLRHRFPRGHIGVKGFHAEVVDQDGNPVPLLETYLHHWLVQPYYVRKGFNLSQRDMHRNHGFSRQDNERHLGSRPDYILVRNGGLCRNTARHFFGLGSEIRCTECHCDLYNVTIDQYGRAIKPDYKGGLHCCYDKTQCRVRNGFENVEGKTRTLFLKYTVRWVDWDSSVLVPAKILGNHHKDQQEIAKNIFCHVEYEVKPCKTNGDGCVDVKKKSLMMPFSGYIVYGVAHQHAGGIGAALYLEDGEGICTSMAKYGDGDEPGNEAGYIVGMSSCYPEQPVKVSSGETLTLEFHYSSAIGHTGVMGFFYILVAQQLPEPESSLPALFQAHAKSVSFLTFLAVTVVVAAVVLIAAVVYRRQNQEDGYQSLST</sequence>
<evidence type="ECO:0000256" key="1">
    <source>
        <dbReference type="SAM" id="Phobius"/>
    </source>
</evidence>
<keyword evidence="1" id="KW-0472">Membrane</keyword>
<comment type="caution">
    <text evidence="3">The sequence shown here is derived from an EMBL/GenBank/DDBJ whole genome shotgun (WGS) entry which is preliminary data.</text>
</comment>
<dbReference type="PANTHER" id="PTHR33390:SF1">
    <property type="entry name" value="STRESS UP-REGULATED NOD 19 PROTEIN"/>
    <property type="match status" value="1"/>
</dbReference>
<dbReference type="EMBL" id="JAAMPC010000002">
    <property type="protein sequence ID" value="KAG2326875.1"/>
    <property type="molecule type" value="Genomic_DNA"/>
</dbReference>
<evidence type="ECO:0008006" key="5">
    <source>
        <dbReference type="Google" id="ProtNLM"/>
    </source>
</evidence>